<feature type="compositionally biased region" description="Pro residues" evidence="1">
    <location>
        <begin position="108"/>
        <end position="122"/>
    </location>
</feature>
<feature type="compositionally biased region" description="Polar residues" evidence="1">
    <location>
        <begin position="88"/>
        <end position="104"/>
    </location>
</feature>
<protein>
    <submittedName>
        <fullName evidence="2">Uncharacterized protein</fullName>
    </submittedName>
</protein>
<reference evidence="2" key="1">
    <citation type="submission" date="2019-11" db="UniProtKB">
        <authorList>
            <consortium name="WormBaseParasite"/>
        </authorList>
    </citation>
    <scope>IDENTIFICATION</scope>
</reference>
<name>A0A5K3F982_MESCO</name>
<sequence length="213" mass="22908">MYRMRPHKKDIQCKLHCTQRDRWAVRRCRSANLCIPIIYPSVDSKCASPMLTSPPIRASNSAGATPVRGAECGAKCRPNYSPELPRSPSANSAEFHGNGNSSGTSPALFPPGPPASPVPSPPGEMSTAPPTPSSDAIVPAASVIRVKLRKRRNAICSQTPMGRGLREFLVSYIVSHLTDSMTSSLNLTATAHTVMEADDDKEEEPAQLTDPNM</sequence>
<feature type="region of interest" description="Disordered" evidence="1">
    <location>
        <begin position="81"/>
        <end position="136"/>
    </location>
</feature>
<proteinExistence type="predicted"/>
<organism evidence="2">
    <name type="scientific">Mesocestoides corti</name>
    <name type="common">Flatworm</name>
    <dbReference type="NCBI Taxonomy" id="53468"/>
    <lineage>
        <taxon>Eukaryota</taxon>
        <taxon>Metazoa</taxon>
        <taxon>Spiralia</taxon>
        <taxon>Lophotrochozoa</taxon>
        <taxon>Platyhelminthes</taxon>
        <taxon>Cestoda</taxon>
        <taxon>Eucestoda</taxon>
        <taxon>Cyclophyllidea</taxon>
        <taxon>Mesocestoididae</taxon>
        <taxon>Mesocestoides</taxon>
    </lineage>
</organism>
<evidence type="ECO:0000313" key="2">
    <source>
        <dbReference type="WBParaSite" id="MCU_005696-RA"/>
    </source>
</evidence>
<dbReference type="AlphaFoldDB" id="A0A5K3F982"/>
<evidence type="ECO:0000256" key="1">
    <source>
        <dbReference type="SAM" id="MobiDB-lite"/>
    </source>
</evidence>
<dbReference type="WBParaSite" id="MCU_005696-RA">
    <property type="protein sequence ID" value="MCU_005696-RA"/>
    <property type="gene ID" value="MCU_005696"/>
</dbReference>
<accession>A0A5K3F982</accession>